<dbReference type="GO" id="GO:0007169">
    <property type="term" value="P:cell surface receptor protein tyrosine kinase signaling pathway"/>
    <property type="evidence" value="ECO:0007669"/>
    <property type="project" value="TreeGrafter"/>
</dbReference>
<dbReference type="InterPro" id="IPR011993">
    <property type="entry name" value="PH-like_dom_sf"/>
</dbReference>
<dbReference type="PANTHER" id="PTHR21258:SF62">
    <property type="entry name" value="INSULIN RECEPTOR SUBSTRATE 1"/>
    <property type="match status" value="1"/>
</dbReference>
<evidence type="ECO:0000256" key="1">
    <source>
        <dbReference type="SAM" id="MobiDB-lite"/>
    </source>
</evidence>
<dbReference type="OrthoDB" id="6279276at2759"/>
<feature type="domain" description="IRS-type PTB" evidence="2">
    <location>
        <begin position="9"/>
        <end position="112"/>
    </location>
</feature>
<dbReference type="AlphaFoldDB" id="A0A6G0TJD5"/>
<sequence length="265" mass="30117">MGCVSSKRKTGSNSLKFKVTNVDYSGNEINHGQIEITDSDLLMHYASEKSTISCALSTIRRYGYEDCMFCFEAGRSFPYGEGIFAFRSNDAENIFKTIKGKLQILNDKNIAKERASEVFFYAGQSRSNRNEHEDVYDQVRFSGIRSFNRSNKKEESPYLELGSIKPCPTYANIILKPIENNQELVYSGNSYVTPKEEVTYTEVEIAVCKTKKKKELPVPSKTEIPEYTVIDFERTRHFNNRGLCSPNSGGRTYRTRHDVGAVTPP</sequence>
<dbReference type="GO" id="GO:0005737">
    <property type="term" value="C:cytoplasm"/>
    <property type="evidence" value="ECO:0007669"/>
    <property type="project" value="TreeGrafter"/>
</dbReference>
<dbReference type="SMART" id="SM00310">
    <property type="entry name" value="PTBI"/>
    <property type="match status" value="1"/>
</dbReference>
<dbReference type="InterPro" id="IPR002404">
    <property type="entry name" value="IRS_PTB"/>
</dbReference>
<keyword evidence="4" id="KW-1185">Reference proteome</keyword>
<evidence type="ECO:0000313" key="4">
    <source>
        <dbReference type="Proteomes" id="UP000475862"/>
    </source>
</evidence>
<dbReference type="Proteomes" id="UP000475862">
    <property type="component" value="Unassembled WGS sequence"/>
</dbReference>
<dbReference type="EMBL" id="VYZN01000034">
    <property type="protein sequence ID" value="KAE9533518.1"/>
    <property type="molecule type" value="Genomic_DNA"/>
</dbReference>
<accession>A0A6G0TJD5</accession>
<evidence type="ECO:0000259" key="2">
    <source>
        <dbReference type="PROSITE" id="PS51064"/>
    </source>
</evidence>
<reference evidence="3 4" key="1">
    <citation type="submission" date="2019-08" db="EMBL/GenBank/DDBJ databases">
        <title>The genome of the soybean aphid Biotype 1, its phylome, world population structure and adaptation to the North American continent.</title>
        <authorList>
            <person name="Giordano R."/>
            <person name="Donthu R.K."/>
            <person name="Hernandez A.G."/>
            <person name="Wright C.L."/>
            <person name="Zimin A.V."/>
        </authorList>
    </citation>
    <scope>NUCLEOTIDE SEQUENCE [LARGE SCALE GENOMIC DNA]</scope>
    <source>
        <tissue evidence="3">Whole aphids</tissue>
    </source>
</reference>
<dbReference type="InterPro" id="IPR050996">
    <property type="entry name" value="Docking_Protein_DOK"/>
</dbReference>
<name>A0A6G0TJD5_APHGL</name>
<evidence type="ECO:0000313" key="3">
    <source>
        <dbReference type="EMBL" id="KAE9533518.1"/>
    </source>
</evidence>
<dbReference type="SUPFAM" id="SSF50729">
    <property type="entry name" value="PH domain-like"/>
    <property type="match status" value="1"/>
</dbReference>
<comment type="caution">
    <text evidence="3">The sequence shown here is derived from an EMBL/GenBank/DDBJ whole genome shotgun (WGS) entry which is preliminary data.</text>
</comment>
<proteinExistence type="predicted"/>
<gene>
    <name evidence="3" type="ORF">AGLY_009156</name>
</gene>
<dbReference type="Pfam" id="PF02174">
    <property type="entry name" value="IRS"/>
    <property type="match status" value="1"/>
</dbReference>
<dbReference type="SMART" id="SM01244">
    <property type="entry name" value="IRS"/>
    <property type="match status" value="1"/>
</dbReference>
<dbReference type="Gene3D" id="2.30.29.30">
    <property type="entry name" value="Pleckstrin-homology domain (PH domain)/Phosphotyrosine-binding domain (PTB)"/>
    <property type="match status" value="1"/>
</dbReference>
<dbReference type="PANTHER" id="PTHR21258">
    <property type="entry name" value="DOCKING PROTEIN RELATED"/>
    <property type="match status" value="1"/>
</dbReference>
<feature type="region of interest" description="Disordered" evidence="1">
    <location>
        <begin position="243"/>
        <end position="265"/>
    </location>
</feature>
<organism evidence="3 4">
    <name type="scientific">Aphis glycines</name>
    <name type="common">Soybean aphid</name>
    <dbReference type="NCBI Taxonomy" id="307491"/>
    <lineage>
        <taxon>Eukaryota</taxon>
        <taxon>Metazoa</taxon>
        <taxon>Ecdysozoa</taxon>
        <taxon>Arthropoda</taxon>
        <taxon>Hexapoda</taxon>
        <taxon>Insecta</taxon>
        <taxon>Pterygota</taxon>
        <taxon>Neoptera</taxon>
        <taxon>Paraneoptera</taxon>
        <taxon>Hemiptera</taxon>
        <taxon>Sternorrhyncha</taxon>
        <taxon>Aphidomorpha</taxon>
        <taxon>Aphidoidea</taxon>
        <taxon>Aphididae</taxon>
        <taxon>Aphidini</taxon>
        <taxon>Aphis</taxon>
        <taxon>Aphis</taxon>
    </lineage>
</organism>
<protein>
    <recommendedName>
        <fullName evidence="2">IRS-type PTB domain-containing protein</fullName>
    </recommendedName>
</protein>
<dbReference type="PROSITE" id="PS51064">
    <property type="entry name" value="IRS_PTB"/>
    <property type="match status" value="1"/>
</dbReference>